<proteinExistence type="predicted"/>
<protein>
    <submittedName>
        <fullName evidence="2">Uncharacterized protein</fullName>
    </submittedName>
</protein>
<dbReference type="AlphaFoldDB" id="A0A645BRB2"/>
<evidence type="ECO:0000313" key="2">
    <source>
        <dbReference type="EMBL" id="MPM67970.1"/>
    </source>
</evidence>
<accession>A0A645BRB2</accession>
<sequence length="76" mass="8550">MVHPEEDIQVPRRRVKDNPPVGVVDPDRPQVSVPGIPDLFIVDPRRIGVAPETAHKIHYLPLLLAGNFRKSRKEIG</sequence>
<evidence type="ECO:0000256" key="1">
    <source>
        <dbReference type="SAM" id="MobiDB-lite"/>
    </source>
</evidence>
<dbReference type="EMBL" id="VSSQ01021989">
    <property type="protein sequence ID" value="MPM67970.1"/>
    <property type="molecule type" value="Genomic_DNA"/>
</dbReference>
<reference evidence="2" key="1">
    <citation type="submission" date="2019-08" db="EMBL/GenBank/DDBJ databases">
        <authorList>
            <person name="Kucharzyk K."/>
            <person name="Murdoch R.W."/>
            <person name="Higgins S."/>
            <person name="Loffler F."/>
        </authorList>
    </citation>
    <scope>NUCLEOTIDE SEQUENCE</scope>
</reference>
<organism evidence="2">
    <name type="scientific">bioreactor metagenome</name>
    <dbReference type="NCBI Taxonomy" id="1076179"/>
    <lineage>
        <taxon>unclassified sequences</taxon>
        <taxon>metagenomes</taxon>
        <taxon>ecological metagenomes</taxon>
    </lineage>
</organism>
<comment type="caution">
    <text evidence="2">The sequence shown here is derived from an EMBL/GenBank/DDBJ whole genome shotgun (WGS) entry which is preliminary data.</text>
</comment>
<feature type="region of interest" description="Disordered" evidence="1">
    <location>
        <begin position="1"/>
        <end position="28"/>
    </location>
</feature>
<name>A0A645BRB2_9ZZZZ</name>
<feature type="compositionally biased region" description="Basic and acidic residues" evidence="1">
    <location>
        <begin position="1"/>
        <end position="10"/>
    </location>
</feature>
<gene>
    <name evidence="2" type="ORF">SDC9_114896</name>
</gene>